<name>A0ACB8M987_CITSI</name>
<sequence>MESNGFNTANGQNGKDAYTIEKPDNFRLDSLKLPGSSMLSSSCEDDKQLEKGGSISPNLLKAIEESRISIIVLSRNYASSTWCLDELVKIVEYKNREDQIFPIFYDVEPTAVRKQTTSFGEAFTKHEEFFRDNIEKVQKWRHALKVVANISGWELKDSNESEFIEEIVNVISSKIRTESEILKELVGIESRLEKLKFLMGAGCNDVRMIGIWGMGGLGKTTLARVVYDLISHEFDGSSFLADVKEKYDKEGSVISLQKQLISDLLKLADNNIRNVYDGINMIGRRLRQKKVLLVIDDVAHVEQLRRLAGKRDWFGPGSRIIITTRDEHLLKLHRVEEVFKLEALTYDEAFQLFCLKAFETQKPREEYVHLSQLVVNYAGGLPLALKVLGSFLFGRPVDEWTSTLERLKREPENEILDILQISFDGLKEAEKEIFLDVACFFKGEKRDYVSKILDSCGFEPVIGIGVLIEKSLLTICESDRLWMHDLLLEMGRQIVRRQSPREPGKRSRLWEEADLCHVLSQNTGSEVVEGRILDDYYFLQDKVYLSASPKAFSKMTNLRLLKICGLQLPQGLEHFSNNLRLLDWHGYPWKSLPSNLQLDKTVEFKMCLCSLTKLDLSDCGLGEGAIPSDIGNLLSLNELYLSKNKFVTLPASINSLLNLKNLELEDCKRLQSLPQLPSSINVVTLNGCSSLVTLSGALKLGKSDHTMINCIDSLKLPGNNSFAISMLREYLEAVSDPSHKFSIVVPGSEIPEWFMYQNEGSSITVTRPSYLYNMNKVVGYAICCVFHVSKHSTGTYLWRSYSQVELHCSMDGSNVSHFIRSRGNFGHAGSDHLWLFYLSRQECYNDKWHFESNHFKLSFIEEGLYGRGTDLNVKRYGFHPVYMHEVEELDQATKQWTHFTSYNLYESPHDFVGSNMEVATTSKQSLADNAGTTEASGSGCCDEDEEPPPKRFRQFK</sequence>
<evidence type="ECO:0000313" key="2">
    <source>
        <dbReference type="Proteomes" id="UP000829398"/>
    </source>
</evidence>
<reference evidence="2" key="1">
    <citation type="journal article" date="2023" name="Hortic. Res.">
        <title>A chromosome-level phased genome enabling allele-level studies in sweet orange: a case study on citrus Huanglongbing tolerance.</title>
        <authorList>
            <person name="Wu B."/>
            <person name="Yu Q."/>
            <person name="Deng Z."/>
            <person name="Duan Y."/>
            <person name="Luo F."/>
            <person name="Gmitter F. Jr."/>
        </authorList>
    </citation>
    <scope>NUCLEOTIDE SEQUENCE [LARGE SCALE GENOMIC DNA]</scope>
    <source>
        <strain evidence="2">cv. Valencia</strain>
    </source>
</reference>
<dbReference type="Proteomes" id="UP000829398">
    <property type="component" value="Chromosome 3"/>
</dbReference>
<protein>
    <submittedName>
        <fullName evidence="1">ADP-ribosyl cyclase/cyclic ADP-ribose hydrolase</fullName>
    </submittedName>
</protein>
<keyword evidence="2" id="KW-1185">Reference proteome</keyword>
<dbReference type="EMBL" id="CM039172">
    <property type="protein sequence ID" value="KAH9782175.1"/>
    <property type="molecule type" value="Genomic_DNA"/>
</dbReference>
<accession>A0ACB8M987</accession>
<gene>
    <name evidence="1" type="ORF">KPL71_008780</name>
</gene>
<comment type="caution">
    <text evidence="1">The sequence shown here is derived from an EMBL/GenBank/DDBJ whole genome shotgun (WGS) entry which is preliminary data.</text>
</comment>
<proteinExistence type="predicted"/>
<organism evidence="1 2">
    <name type="scientific">Citrus sinensis</name>
    <name type="common">Sweet orange</name>
    <name type="synonym">Citrus aurantium var. sinensis</name>
    <dbReference type="NCBI Taxonomy" id="2711"/>
    <lineage>
        <taxon>Eukaryota</taxon>
        <taxon>Viridiplantae</taxon>
        <taxon>Streptophyta</taxon>
        <taxon>Embryophyta</taxon>
        <taxon>Tracheophyta</taxon>
        <taxon>Spermatophyta</taxon>
        <taxon>Magnoliopsida</taxon>
        <taxon>eudicotyledons</taxon>
        <taxon>Gunneridae</taxon>
        <taxon>Pentapetalae</taxon>
        <taxon>rosids</taxon>
        <taxon>malvids</taxon>
        <taxon>Sapindales</taxon>
        <taxon>Rutaceae</taxon>
        <taxon>Aurantioideae</taxon>
        <taxon>Citrus</taxon>
    </lineage>
</organism>
<keyword evidence="1" id="KW-0378">Hydrolase</keyword>
<evidence type="ECO:0000313" key="1">
    <source>
        <dbReference type="EMBL" id="KAH9782175.1"/>
    </source>
</evidence>